<dbReference type="PROSITE" id="PS00856">
    <property type="entry name" value="GUANYLATE_KINASE_1"/>
    <property type="match status" value="1"/>
</dbReference>
<reference evidence="14 15" key="1">
    <citation type="journal article" date="2013" name="BMC Genomics">
        <title>The genome and transcriptome of the pine saprophyte Ophiostoma piceae, and a comparison with the bark beetle-associated pine pathogen Grosmannia clavigera.</title>
        <authorList>
            <person name="Haridas S."/>
            <person name="Wang Y."/>
            <person name="Lim L."/>
            <person name="Massoumi Alamouti S."/>
            <person name="Jackman S."/>
            <person name="Docking R."/>
            <person name="Robertson G."/>
            <person name="Birol I."/>
            <person name="Bohlmann J."/>
            <person name="Breuil C."/>
        </authorList>
    </citation>
    <scope>NUCLEOTIDE SEQUENCE [LARGE SCALE GENOMIC DNA]</scope>
    <source>
        <strain evidence="14 15">UAMH 11346</strain>
    </source>
</reference>
<evidence type="ECO:0000256" key="10">
    <source>
        <dbReference type="ARBA" id="ARBA00030128"/>
    </source>
</evidence>
<dbReference type="Gene3D" id="3.20.20.150">
    <property type="entry name" value="Divalent-metal-dependent TIM barrel enzymes"/>
    <property type="match status" value="1"/>
</dbReference>
<proteinExistence type="inferred from homology"/>
<dbReference type="NCBIfam" id="TIGR03263">
    <property type="entry name" value="guanyl_kin"/>
    <property type="match status" value="1"/>
</dbReference>
<dbReference type="FunFam" id="3.40.50.150:FF:000149">
    <property type="entry name" value="Protein arginine N-methyltransferase"/>
    <property type="match status" value="1"/>
</dbReference>
<keyword evidence="7" id="KW-0547">Nucleotide-binding</keyword>
<protein>
    <recommendedName>
        <fullName evidence="3">Guanylate kinase</fullName>
        <ecNumber evidence="2">2.7.4.8</ecNumber>
    </recommendedName>
    <alternativeName>
        <fullName evidence="10">GMP kinase</fullName>
    </alternativeName>
</protein>
<dbReference type="Pfam" id="PF17286">
    <property type="entry name" value="PRMT5_C"/>
    <property type="match status" value="1"/>
</dbReference>
<dbReference type="InterPro" id="IPR025799">
    <property type="entry name" value="Arg_MeTrfase"/>
</dbReference>
<keyword evidence="9" id="KW-0067">ATP-binding</keyword>
<dbReference type="InterPro" id="IPR008144">
    <property type="entry name" value="Guanylate_kin-like_dom"/>
</dbReference>
<dbReference type="InterPro" id="IPR008145">
    <property type="entry name" value="GK/Ca_channel_bsu"/>
</dbReference>
<dbReference type="eggNOG" id="KOG0822">
    <property type="taxonomic scope" value="Eukaryota"/>
</dbReference>
<dbReference type="EMBL" id="KE148150">
    <property type="protein sequence ID" value="EPE07544.1"/>
    <property type="molecule type" value="Genomic_DNA"/>
</dbReference>
<dbReference type="InterPro" id="IPR035247">
    <property type="entry name" value="PRMT5_TIM"/>
</dbReference>
<evidence type="ECO:0000256" key="5">
    <source>
        <dbReference type="ARBA" id="ARBA00022679"/>
    </source>
</evidence>
<keyword evidence="15" id="KW-1185">Reference proteome</keyword>
<dbReference type="OMA" id="DTIRRTC"/>
<evidence type="ECO:0000256" key="1">
    <source>
        <dbReference type="ARBA" id="ARBA00005790"/>
    </source>
</evidence>
<dbReference type="SMART" id="SM00072">
    <property type="entry name" value="GuKc"/>
    <property type="match status" value="1"/>
</dbReference>
<dbReference type="PROSITE" id="PS50052">
    <property type="entry name" value="GUANYLATE_KINASE_2"/>
    <property type="match status" value="1"/>
</dbReference>
<dbReference type="eggNOG" id="KOG0707">
    <property type="taxonomic scope" value="Eukaryota"/>
</dbReference>
<dbReference type="Pfam" id="PF17285">
    <property type="entry name" value="PRMT5_TIM"/>
    <property type="match status" value="1"/>
</dbReference>
<evidence type="ECO:0000256" key="12">
    <source>
        <dbReference type="SAM" id="MobiDB-lite"/>
    </source>
</evidence>
<keyword evidence="4 11" id="KW-0489">Methyltransferase</keyword>
<dbReference type="InterPro" id="IPR035248">
    <property type="entry name" value="PRMT5_C"/>
</dbReference>
<dbReference type="GO" id="GO:0016274">
    <property type="term" value="F:protein-arginine N-methyltransferase activity"/>
    <property type="evidence" value="ECO:0007669"/>
    <property type="project" value="InterPro"/>
</dbReference>
<comment type="similarity">
    <text evidence="1">Belongs to the guanylate kinase family.</text>
</comment>
<evidence type="ECO:0000256" key="4">
    <source>
        <dbReference type="ARBA" id="ARBA00022603"/>
    </source>
</evidence>
<dbReference type="CDD" id="cd00071">
    <property type="entry name" value="GMPK"/>
    <property type="match status" value="1"/>
</dbReference>
<dbReference type="PROSITE" id="PS51678">
    <property type="entry name" value="SAM_MT_PRMT"/>
    <property type="match status" value="1"/>
</dbReference>
<dbReference type="InterPro" id="IPR035075">
    <property type="entry name" value="PRMT5"/>
</dbReference>
<organism evidence="14 15">
    <name type="scientific">Ophiostoma piceae (strain UAMH 11346)</name>
    <name type="common">Sap stain fungus</name>
    <dbReference type="NCBI Taxonomy" id="1262450"/>
    <lineage>
        <taxon>Eukaryota</taxon>
        <taxon>Fungi</taxon>
        <taxon>Dikarya</taxon>
        <taxon>Ascomycota</taxon>
        <taxon>Pezizomycotina</taxon>
        <taxon>Sordariomycetes</taxon>
        <taxon>Sordariomycetidae</taxon>
        <taxon>Ophiostomatales</taxon>
        <taxon>Ophiostomataceae</taxon>
        <taxon>Ophiostoma</taxon>
    </lineage>
</organism>
<dbReference type="FunFam" id="3.40.50.300:FF:000776">
    <property type="entry name" value="Guanylate kinase 2"/>
    <property type="match status" value="1"/>
</dbReference>
<dbReference type="SUPFAM" id="SSF53335">
    <property type="entry name" value="S-adenosyl-L-methionine-dependent methyltransferases"/>
    <property type="match status" value="1"/>
</dbReference>
<dbReference type="OrthoDB" id="1368803at2759"/>
<keyword evidence="6 11" id="KW-0949">S-adenosyl-L-methionine</keyword>
<dbReference type="Gene3D" id="3.40.50.300">
    <property type="entry name" value="P-loop containing nucleotide triphosphate hydrolases"/>
    <property type="match status" value="1"/>
</dbReference>
<dbReference type="Proteomes" id="UP000016923">
    <property type="component" value="Unassembled WGS sequence"/>
</dbReference>
<dbReference type="Pfam" id="PF05185">
    <property type="entry name" value="PRMT5"/>
    <property type="match status" value="1"/>
</dbReference>
<dbReference type="InterPro" id="IPR029063">
    <property type="entry name" value="SAM-dependent_MTases_sf"/>
</dbReference>
<evidence type="ECO:0000256" key="6">
    <source>
        <dbReference type="ARBA" id="ARBA00022691"/>
    </source>
</evidence>
<evidence type="ECO:0000256" key="9">
    <source>
        <dbReference type="ARBA" id="ARBA00022840"/>
    </source>
</evidence>
<dbReference type="PANTHER" id="PTHR10738">
    <property type="entry name" value="PROTEIN ARGININE N-METHYLTRANSFERASE 5"/>
    <property type="match status" value="1"/>
</dbReference>
<feature type="region of interest" description="Disordered" evidence="12">
    <location>
        <begin position="194"/>
        <end position="213"/>
    </location>
</feature>
<feature type="domain" description="Guanylate kinase-like" evidence="13">
    <location>
        <begin position="879"/>
        <end position="1066"/>
    </location>
</feature>
<dbReference type="Gene3D" id="2.70.160.11">
    <property type="entry name" value="Hnrnp arginine n-methyltransferase1"/>
    <property type="match status" value="1"/>
</dbReference>
<sequence length="1072" mass="119494">MAPQSGYEDYQSARPMFYIGQHDSARTECLADHQYRQVLNQGFIFATAPITNEHFRKRVEDLKERFIADIKARDFTAAERANPSFSSPTIPTLTDEDTSLFPGAYITSVVGYCSPWIDLYSADPLVASLSRQVLNIEVAYASFCGVRSIIIPGPRADTNEKLVAQYARAIQEALRVASRMTLVVQVPMYREPGLEEESDTLSGPSAYASSEPGSEEIDIYSAWDTWHTIRTLCEYDQRLSAAVRVPKRLPEIELQTRWFAEPVYSLTLGASVFQQNRAGFPSLSKTHQTMINMFMRLKSAPWLLLSDVGPTPEDLAAVAAGSSAPQTPSSPSHKSTADFPSLAEAASSTGQPSAADKKRKSTSNAYFSYLKHLEREQEPYSETETSTLTNFQDWLQSPLQPLADNLESATYEVFEGDPVKYDQYEKAITAAMADWKALNRPSSALPRPGRAAAADGARTIPELVVTVAGAGRGPLVTRVIRASKATGVPIQLWALEKNQNAYVYLARMNKMVWNNKVHLIKTDMREWEGPVAEGHEDTKTITKVDILVSELLGSFADNELSPECIDGIQRHIARPHGISIPQSYTAHLSPISYPKVYTDLSGRVATDDMAFETPWVVHLFAIDLVSQKVPGHARFQQAWEFVHPVRLPFVEDWEAKYDRKKLQTGGGGAMNLSAGLNEHNARHCHLKFVCRPRGVIHGLAGYFESVLYQPAVKSDGSAAAPENTPEPIEISTRPDQIDRKSKDMISWFPIFFPLKKPMYFPQDAEIEVSMWRQTDDTKVWYEWAVEIFVWTGPNSRVKVSASELHSSRRLACLMRWPGPSLLARPPPPLHARCSQSLRHTLRSLAPSPTAFAPLSRLSSTSTLSSSRRLYSNMAPPTDTRPIVISGPSGVGKGTLINKLFNKYPETFCLSVSHTTRNPRAGENNGEHYHFVPMAEFEDLIAKDGFVEHAQFSGNRYGTSKQTIADQTASGRVVVLDIEMMGVQQIQEQRARGGNWQARYVFVAPPSTEILEQRLRGRGTETEASVQKRLAQALKEIEYSKTPGVHDIIIVNDDLDKAFKELEDFIYKPAQGQ</sequence>
<feature type="region of interest" description="Disordered" evidence="12">
    <location>
        <begin position="715"/>
        <end position="735"/>
    </location>
</feature>
<dbReference type="STRING" id="1262450.S3C1X0"/>
<evidence type="ECO:0000256" key="7">
    <source>
        <dbReference type="ARBA" id="ARBA00022741"/>
    </source>
</evidence>
<keyword evidence="8" id="KW-0418">Kinase</keyword>
<name>S3C1X0_OPHP1</name>
<dbReference type="GO" id="GO:0005634">
    <property type="term" value="C:nucleus"/>
    <property type="evidence" value="ECO:0007669"/>
    <property type="project" value="TreeGrafter"/>
</dbReference>
<dbReference type="SUPFAM" id="SSF52540">
    <property type="entry name" value="P-loop containing nucleoside triphosphate hydrolases"/>
    <property type="match status" value="1"/>
</dbReference>
<evidence type="ECO:0000259" key="13">
    <source>
        <dbReference type="PROSITE" id="PS50052"/>
    </source>
</evidence>
<dbReference type="GO" id="GO:0005829">
    <property type="term" value="C:cytosol"/>
    <property type="evidence" value="ECO:0007669"/>
    <property type="project" value="TreeGrafter"/>
</dbReference>
<dbReference type="GO" id="GO:0032259">
    <property type="term" value="P:methylation"/>
    <property type="evidence" value="ECO:0007669"/>
    <property type="project" value="UniProtKB-KW"/>
</dbReference>
<gene>
    <name evidence="14" type="ORF">F503_00266</name>
</gene>
<dbReference type="GO" id="GO:0006355">
    <property type="term" value="P:regulation of DNA-templated transcription"/>
    <property type="evidence" value="ECO:0007669"/>
    <property type="project" value="TreeGrafter"/>
</dbReference>
<dbReference type="InterPro" id="IPR017665">
    <property type="entry name" value="Guanylate_kinase"/>
</dbReference>
<evidence type="ECO:0000313" key="14">
    <source>
        <dbReference type="EMBL" id="EPE07544.1"/>
    </source>
</evidence>
<evidence type="ECO:0000313" key="15">
    <source>
        <dbReference type="Proteomes" id="UP000016923"/>
    </source>
</evidence>
<dbReference type="Pfam" id="PF00625">
    <property type="entry name" value="Guanylate_kin"/>
    <property type="match status" value="1"/>
</dbReference>
<evidence type="ECO:0000256" key="11">
    <source>
        <dbReference type="PROSITE-ProRule" id="PRU01015"/>
    </source>
</evidence>
<dbReference type="AlphaFoldDB" id="S3C1X0"/>
<dbReference type="InterPro" id="IPR027417">
    <property type="entry name" value="P-loop_NTPase"/>
</dbReference>
<dbReference type="HOGENOM" id="CLU_010247_2_1_1"/>
<dbReference type="GO" id="GO:0005524">
    <property type="term" value="F:ATP binding"/>
    <property type="evidence" value="ECO:0007669"/>
    <property type="project" value="UniProtKB-KW"/>
</dbReference>
<accession>S3C1X0</accession>
<feature type="compositionally biased region" description="Polar residues" evidence="12">
    <location>
        <begin position="200"/>
        <end position="212"/>
    </location>
</feature>
<evidence type="ECO:0000256" key="8">
    <source>
        <dbReference type="ARBA" id="ARBA00022777"/>
    </source>
</evidence>
<evidence type="ECO:0000256" key="3">
    <source>
        <dbReference type="ARBA" id="ARBA00016296"/>
    </source>
</evidence>
<keyword evidence="5 11" id="KW-0808">Transferase</keyword>
<dbReference type="GO" id="GO:0004385">
    <property type="term" value="F:GMP kinase activity"/>
    <property type="evidence" value="ECO:0007669"/>
    <property type="project" value="UniProtKB-EC"/>
</dbReference>
<evidence type="ECO:0000256" key="2">
    <source>
        <dbReference type="ARBA" id="ARBA00012961"/>
    </source>
</evidence>
<dbReference type="PANTHER" id="PTHR10738:SF0">
    <property type="entry name" value="PROTEIN ARGININE N-METHYLTRANSFERASE 5"/>
    <property type="match status" value="1"/>
</dbReference>
<dbReference type="InterPro" id="IPR020590">
    <property type="entry name" value="Guanylate_kinase_CS"/>
</dbReference>
<dbReference type="VEuPathDB" id="FungiDB:F503_00266"/>
<dbReference type="EC" id="2.7.4.8" evidence="2"/>
<feature type="compositionally biased region" description="Polar residues" evidence="12">
    <location>
        <begin position="323"/>
        <end position="334"/>
    </location>
</feature>
<dbReference type="Gene3D" id="3.40.50.150">
    <property type="entry name" value="Vaccinia Virus protein VP39"/>
    <property type="match status" value="1"/>
</dbReference>
<feature type="region of interest" description="Disordered" evidence="12">
    <location>
        <begin position="317"/>
        <end position="338"/>
    </location>
</feature>